<comment type="caution">
    <text evidence="2">The sequence shown here is derived from an EMBL/GenBank/DDBJ whole genome shotgun (WGS) entry which is preliminary data.</text>
</comment>
<evidence type="ECO:0000256" key="1">
    <source>
        <dbReference type="SAM" id="MobiDB-lite"/>
    </source>
</evidence>
<accession>A0A8J7FCH7</accession>
<evidence type="ECO:0000313" key="2">
    <source>
        <dbReference type="EMBL" id="MBE9213698.1"/>
    </source>
</evidence>
<dbReference type="EMBL" id="JADEWL010000039">
    <property type="protein sequence ID" value="MBE9213698.1"/>
    <property type="molecule type" value="Genomic_DNA"/>
</dbReference>
<organism evidence="2 3">
    <name type="scientific">Plectonema cf. radiosum LEGE 06105</name>
    <dbReference type="NCBI Taxonomy" id="945769"/>
    <lineage>
        <taxon>Bacteria</taxon>
        <taxon>Bacillati</taxon>
        <taxon>Cyanobacteriota</taxon>
        <taxon>Cyanophyceae</taxon>
        <taxon>Oscillatoriophycideae</taxon>
        <taxon>Oscillatoriales</taxon>
        <taxon>Microcoleaceae</taxon>
        <taxon>Plectonema</taxon>
    </lineage>
</organism>
<feature type="compositionally biased region" description="Low complexity" evidence="1">
    <location>
        <begin position="123"/>
        <end position="140"/>
    </location>
</feature>
<sequence length="204" mass="23437">MPDSSPEHKPSQMIRVPTPIIGAVRELSRLHRQGRTSEILQGLEELISTLESSSSSRYNTNSKTLSEIMERLDKVESNKTDECSSNEIVDAERINNLEDKVDSIVSRIEQFTDAIRQIQNHLNNQHKNNKKSYYNNSSSSRQTPRIQPLTEEGLALRFGVSLETVRKQRIDLPSPHFVAWCKRRDTSNIGWEYNQDTGLYHPVM</sequence>
<dbReference type="AlphaFoldDB" id="A0A8J7FCH7"/>
<proteinExistence type="predicted"/>
<reference evidence="2" key="1">
    <citation type="submission" date="2020-10" db="EMBL/GenBank/DDBJ databases">
        <authorList>
            <person name="Castelo-Branco R."/>
            <person name="Eusebio N."/>
            <person name="Adriana R."/>
            <person name="Vieira A."/>
            <person name="Brugerolle De Fraissinette N."/>
            <person name="Rezende De Castro R."/>
            <person name="Schneider M.P."/>
            <person name="Vasconcelos V."/>
            <person name="Leao P.N."/>
        </authorList>
    </citation>
    <scope>NUCLEOTIDE SEQUENCE</scope>
    <source>
        <strain evidence="2">LEGE 06105</strain>
    </source>
</reference>
<evidence type="ECO:0000313" key="3">
    <source>
        <dbReference type="Proteomes" id="UP000620559"/>
    </source>
</evidence>
<keyword evidence="3" id="KW-1185">Reference proteome</keyword>
<dbReference type="RefSeq" id="WP_193920850.1">
    <property type="nucleotide sequence ID" value="NZ_JADEWL010000039.1"/>
</dbReference>
<protein>
    <submittedName>
        <fullName evidence="2">Uncharacterized protein</fullName>
    </submittedName>
</protein>
<gene>
    <name evidence="2" type="ORF">IQ247_13655</name>
</gene>
<name>A0A8J7FCH7_9CYAN</name>
<dbReference type="Proteomes" id="UP000620559">
    <property type="component" value="Unassembled WGS sequence"/>
</dbReference>
<feature type="region of interest" description="Disordered" evidence="1">
    <location>
        <begin position="123"/>
        <end position="146"/>
    </location>
</feature>